<feature type="domain" description="HTH deoR-type" evidence="5">
    <location>
        <begin position="3"/>
        <end position="58"/>
    </location>
</feature>
<gene>
    <name evidence="6" type="ORF">AAV99_00130</name>
</gene>
<dbReference type="SUPFAM" id="SSF100950">
    <property type="entry name" value="NagB/RpiA/CoA transferase-like"/>
    <property type="match status" value="1"/>
</dbReference>
<proteinExistence type="predicted"/>
<comment type="caution">
    <text evidence="6">The sequence shown here is derived from an EMBL/GenBank/DDBJ whole genome shotgun (WGS) entry which is preliminary data.</text>
</comment>
<dbReference type="EMBL" id="LBHU01000001">
    <property type="protein sequence ID" value="KLI65074.1"/>
    <property type="molecule type" value="Genomic_DNA"/>
</dbReference>
<keyword evidence="3" id="KW-0804">Transcription</keyword>
<keyword evidence="7" id="KW-1185">Reference proteome</keyword>
<dbReference type="GO" id="GO:0003677">
    <property type="term" value="F:DNA binding"/>
    <property type="evidence" value="ECO:0007669"/>
    <property type="project" value="UniProtKB-KW"/>
</dbReference>
<dbReference type="SMART" id="SM00420">
    <property type="entry name" value="HTH_DEOR"/>
    <property type="match status" value="1"/>
</dbReference>
<dbReference type="PROSITE" id="PS00894">
    <property type="entry name" value="HTH_DEOR_1"/>
    <property type="match status" value="1"/>
</dbReference>
<dbReference type="InterPro" id="IPR036388">
    <property type="entry name" value="WH-like_DNA-bd_sf"/>
</dbReference>
<evidence type="ECO:0000256" key="3">
    <source>
        <dbReference type="ARBA" id="ARBA00023163"/>
    </source>
</evidence>
<dbReference type="PROSITE" id="PS51000">
    <property type="entry name" value="HTH_DEOR_2"/>
    <property type="match status" value="1"/>
</dbReference>
<keyword evidence="2" id="KW-0238">DNA-binding</keyword>
<feature type="compositionally biased region" description="Polar residues" evidence="4">
    <location>
        <begin position="61"/>
        <end position="74"/>
    </location>
</feature>
<evidence type="ECO:0000256" key="1">
    <source>
        <dbReference type="ARBA" id="ARBA00023015"/>
    </source>
</evidence>
<dbReference type="PANTHER" id="PTHR30363">
    <property type="entry name" value="HTH-TYPE TRANSCRIPTIONAL REGULATOR SRLR-RELATED"/>
    <property type="match status" value="1"/>
</dbReference>
<dbReference type="InterPro" id="IPR037171">
    <property type="entry name" value="NagB/RpiA_transferase-like"/>
</dbReference>
<dbReference type="Proteomes" id="UP000053455">
    <property type="component" value="Unassembled WGS sequence"/>
</dbReference>
<evidence type="ECO:0000313" key="6">
    <source>
        <dbReference type="EMBL" id="KLI65074.1"/>
    </source>
</evidence>
<dbReference type="InterPro" id="IPR001034">
    <property type="entry name" value="DeoR_HTH"/>
</dbReference>
<organism evidence="6 7">
    <name type="scientific">Aurantiacibacter marinus</name>
    <dbReference type="NCBI Taxonomy" id="874156"/>
    <lineage>
        <taxon>Bacteria</taxon>
        <taxon>Pseudomonadati</taxon>
        <taxon>Pseudomonadota</taxon>
        <taxon>Alphaproteobacteria</taxon>
        <taxon>Sphingomonadales</taxon>
        <taxon>Erythrobacteraceae</taxon>
        <taxon>Aurantiacibacter</taxon>
    </lineage>
</organism>
<dbReference type="Pfam" id="PF08220">
    <property type="entry name" value="HTH_DeoR"/>
    <property type="match status" value="1"/>
</dbReference>
<evidence type="ECO:0000256" key="2">
    <source>
        <dbReference type="ARBA" id="ARBA00023125"/>
    </source>
</evidence>
<dbReference type="PANTHER" id="PTHR30363:SF55">
    <property type="entry name" value="HTH-TYPE TRANSCRIPTIONAL REGULATOR ULAR"/>
    <property type="match status" value="1"/>
</dbReference>
<keyword evidence="1" id="KW-0805">Transcription regulation</keyword>
<accession>A0A0H0XRV0</accession>
<dbReference type="STRING" id="874156.GCA_001021555_01265"/>
<dbReference type="Gene3D" id="1.10.10.10">
    <property type="entry name" value="Winged helix-like DNA-binding domain superfamily/Winged helix DNA-binding domain"/>
    <property type="match status" value="1"/>
</dbReference>
<dbReference type="PATRIC" id="fig|874156.12.peg.26"/>
<dbReference type="InterPro" id="IPR036390">
    <property type="entry name" value="WH_DNA-bd_sf"/>
</dbReference>
<evidence type="ECO:0000256" key="4">
    <source>
        <dbReference type="SAM" id="MobiDB-lite"/>
    </source>
</evidence>
<protein>
    <submittedName>
        <fullName evidence="6">DeoR faimly transcriptional regulator</fullName>
    </submittedName>
</protein>
<dbReference type="Pfam" id="PF00455">
    <property type="entry name" value="DeoRC"/>
    <property type="match status" value="1"/>
</dbReference>
<feature type="region of interest" description="Disordered" evidence="4">
    <location>
        <begin position="54"/>
        <end position="75"/>
    </location>
</feature>
<dbReference type="InterPro" id="IPR014036">
    <property type="entry name" value="DeoR-like_C"/>
</dbReference>
<dbReference type="InterPro" id="IPR018356">
    <property type="entry name" value="Tscrpt_reg_HTH_DeoR_CS"/>
</dbReference>
<dbReference type="OrthoDB" id="31600at2"/>
<dbReference type="SMART" id="SM01134">
    <property type="entry name" value="DeoRC"/>
    <property type="match status" value="1"/>
</dbReference>
<dbReference type="GO" id="GO:0003700">
    <property type="term" value="F:DNA-binding transcription factor activity"/>
    <property type="evidence" value="ECO:0007669"/>
    <property type="project" value="InterPro"/>
</dbReference>
<dbReference type="AlphaFoldDB" id="A0A0H0XRV0"/>
<dbReference type="PRINTS" id="PR00037">
    <property type="entry name" value="HTHLACR"/>
</dbReference>
<reference evidence="6 7" key="1">
    <citation type="submission" date="2015-04" db="EMBL/GenBank/DDBJ databases">
        <title>The draft genome sequence of Erythrobacter marinus HWDM-33.</title>
        <authorList>
            <person name="Zhuang L."/>
            <person name="Liu Y."/>
            <person name="Shao Z."/>
        </authorList>
    </citation>
    <scope>NUCLEOTIDE SEQUENCE [LARGE SCALE GENOMIC DNA]</scope>
    <source>
        <strain evidence="6 7">HWDM-33</strain>
    </source>
</reference>
<dbReference type="SUPFAM" id="SSF46785">
    <property type="entry name" value="Winged helix' DNA-binding domain"/>
    <property type="match status" value="1"/>
</dbReference>
<evidence type="ECO:0000313" key="7">
    <source>
        <dbReference type="Proteomes" id="UP000053455"/>
    </source>
</evidence>
<dbReference type="InterPro" id="IPR050313">
    <property type="entry name" value="Carb_Metab_HTH_regulators"/>
</dbReference>
<sequence length="266" mass="29095">MHASEREDIILGALREKGFATYRDLEEKVDASPATIRRDLARLEKLGKITRLHGGAKEVDPSSSEQSALPSLTGTPFDKSLRQNVLAKRAIGRAAAKYCRPHEGIIIDGGTTTYQMCEFLDEIELQVLTNSLHIVNALLRQETTQLLVPSGPIFREQNIILAPAGETSMPNFHAGKLFIGAAAVSPRGIFQADALLVASQRRFLERTDETILMVDSSKLEVSSGAIVCELARIDRMITDSNADPKLIAQLRDAGLKHIEIVEPDAS</sequence>
<name>A0A0H0XRV0_9SPHN</name>
<evidence type="ECO:0000259" key="5">
    <source>
        <dbReference type="PROSITE" id="PS51000"/>
    </source>
</evidence>